<accession>A0AAE6WWT0</accession>
<dbReference type="Proteomes" id="UP000503505">
    <property type="component" value="Chromosome"/>
</dbReference>
<dbReference type="InterPro" id="IPR052901">
    <property type="entry name" value="Bact_TGase-like"/>
</dbReference>
<feature type="transmembrane region" description="Helical" evidence="1">
    <location>
        <begin position="552"/>
        <end position="574"/>
    </location>
</feature>
<feature type="transmembrane region" description="Helical" evidence="1">
    <location>
        <begin position="100"/>
        <end position="117"/>
    </location>
</feature>
<evidence type="ECO:0000256" key="1">
    <source>
        <dbReference type="SAM" id="Phobius"/>
    </source>
</evidence>
<dbReference type="RefSeq" id="WP_163171569.1">
    <property type="nucleotide sequence ID" value="NZ_CP044463.1"/>
</dbReference>
<dbReference type="Gene3D" id="3.10.620.30">
    <property type="match status" value="1"/>
</dbReference>
<feature type="transmembrane region" description="Helical" evidence="1">
    <location>
        <begin position="167"/>
        <end position="185"/>
    </location>
</feature>
<protein>
    <submittedName>
        <fullName evidence="3">DUF3488 domain-containing protein</fullName>
    </submittedName>
</protein>
<organism evidence="3 4">
    <name type="scientific">Acinetobacter schindleri</name>
    <dbReference type="NCBI Taxonomy" id="108981"/>
    <lineage>
        <taxon>Bacteria</taxon>
        <taxon>Pseudomonadati</taxon>
        <taxon>Pseudomonadota</taxon>
        <taxon>Gammaproteobacteria</taxon>
        <taxon>Moraxellales</taxon>
        <taxon>Moraxellaceae</taxon>
        <taxon>Acinetobacter</taxon>
    </lineage>
</organism>
<dbReference type="PANTHER" id="PTHR42736:SF1">
    <property type="entry name" value="PROTEIN-GLUTAMINE GAMMA-GLUTAMYLTRANSFERASE"/>
    <property type="match status" value="1"/>
</dbReference>
<dbReference type="SUPFAM" id="SSF54001">
    <property type="entry name" value="Cysteine proteinases"/>
    <property type="match status" value="1"/>
</dbReference>
<dbReference type="Pfam" id="PF11992">
    <property type="entry name" value="TgpA_N"/>
    <property type="match status" value="1"/>
</dbReference>
<name>A0AAE6WWT0_9GAMM</name>
<keyword evidence="1" id="KW-0472">Membrane</keyword>
<dbReference type="SMART" id="SM00460">
    <property type="entry name" value="TGc"/>
    <property type="match status" value="1"/>
</dbReference>
<dbReference type="Pfam" id="PF01841">
    <property type="entry name" value="Transglut_core"/>
    <property type="match status" value="1"/>
</dbReference>
<evidence type="ECO:0000313" key="3">
    <source>
        <dbReference type="EMBL" id="QIC67636.1"/>
    </source>
</evidence>
<dbReference type="InterPro" id="IPR038765">
    <property type="entry name" value="Papain-like_cys_pep_sf"/>
</dbReference>
<dbReference type="EMBL" id="CP044463">
    <property type="protein sequence ID" value="QIC67636.1"/>
    <property type="molecule type" value="Genomic_DNA"/>
</dbReference>
<feature type="domain" description="Transglutaminase-like" evidence="2">
    <location>
        <begin position="406"/>
        <end position="476"/>
    </location>
</feature>
<reference evidence="3 4" key="1">
    <citation type="submission" date="2019-09" db="EMBL/GenBank/DDBJ databases">
        <title>Non-baumannii Acinetobacter spp. carrying blaNDM-1 isolated in China.</title>
        <authorList>
            <person name="Cui C."/>
            <person name="Chen C."/>
            <person name="Sun J."/>
            <person name="Liu Y."/>
        </authorList>
    </citation>
    <scope>NUCLEOTIDE SEQUENCE [LARGE SCALE GENOMIC DNA]</scope>
    <source>
        <strain evidence="3 4">HZE23-1</strain>
    </source>
</reference>
<feature type="transmembrane region" description="Helical" evidence="1">
    <location>
        <begin position="123"/>
        <end position="141"/>
    </location>
</feature>
<sequence>MMNANIRTAILLSLSLILAVQVSYLPAGLSIIFALMLVLLWLNLRKQKTFPKKWTLLLTVIALAVIYFTHQSFLGVDAGVAVLSTFLFAKAFETRTKRDLIILFNFALFVAASTFLYSQSFIMAFGILLCLLSCFIGLYRIQIGEFEQDLQAQENALKQDAKHVGKFVLYALPFFILLFIFFPRLPPMWHIPIPENKGVTGISDRMSPGDIAQLSQSSALAFRIIGDVSKLPPRAELYWRALVLDEYDGQTWTSSAVNQQPQIRQQNDSASLASGWDYQYLASDPSVLWVMGLDKSVPLERRYYNRYDWGIVPRRLTQRVEPIQLRWVGTEVEQPHLNANYLQYMNTRTPAQYDSQTQALAANLVKQSEGSQQRYIQNVLNWYRANNFVYTLTPGTLGQNRVDEFLFNARRGFCEHYASSFVMLMRYAGIPARVVTGYQGGSLAPDGKSWEVRQMDAHAWTEVWVNQHWQRIDPTAIIAPQRIDNGMQNLMSENSAVLGEGRTWTTQQYQFMTKLRIWSDYASYQWQSKVVGYNADSQRSWMSKLGLNSAYAAVWILIIGIASLIASYFSWIYIQKRRQNSPFELAIEQLNRSLLIQMRKQPAETFKQWMLRISASLSSDQVTSFYEAIQIYERNQFSAYKPDQKDINKFRYLLKKCAYTLKNKGKNLS</sequence>
<keyword evidence="1" id="KW-0812">Transmembrane</keyword>
<dbReference type="InterPro" id="IPR021878">
    <property type="entry name" value="TgpA_N"/>
</dbReference>
<feature type="transmembrane region" description="Helical" evidence="1">
    <location>
        <begin position="12"/>
        <end position="42"/>
    </location>
</feature>
<feature type="transmembrane region" description="Helical" evidence="1">
    <location>
        <begin position="54"/>
        <end position="70"/>
    </location>
</feature>
<gene>
    <name evidence="3" type="ORF">FSC10_09765</name>
</gene>
<evidence type="ECO:0000259" key="2">
    <source>
        <dbReference type="SMART" id="SM00460"/>
    </source>
</evidence>
<evidence type="ECO:0000313" key="4">
    <source>
        <dbReference type="Proteomes" id="UP000503505"/>
    </source>
</evidence>
<dbReference type="PANTHER" id="PTHR42736">
    <property type="entry name" value="PROTEIN-GLUTAMINE GAMMA-GLUTAMYLTRANSFERASE"/>
    <property type="match status" value="1"/>
</dbReference>
<dbReference type="InterPro" id="IPR002931">
    <property type="entry name" value="Transglutaminase-like"/>
</dbReference>
<keyword evidence="1" id="KW-1133">Transmembrane helix</keyword>
<dbReference type="AlphaFoldDB" id="A0AAE6WWT0"/>
<proteinExistence type="predicted"/>